<reference evidence="3" key="1">
    <citation type="journal article" date="2020" name="New Phytol.">
        <title>Comparative genomics reveals dynamic genome evolution in host specialist ectomycorrhizal fungi.</title>
        <authorList>
            <person name="Lofgren L.A."/>
            <person name="Nguyen N.H."/>
            <person name="Vilgalys R."/>
            <person name="Ruytinx J."/>
            <person name="Liao H.L."/>
            <person name="Branco S."/>
            <person name="Kuo A."/>
            <person name="LaButti K."/>
            <person name="Lipzen A."/>
            <person name="Andreopoulos W."/>
            <person name="Pangilinan J."/>
            <person name="Riley R."/>
            <person name="Hundley H."/>
            <person name="Na H."/>
            <person name="Barry K."/>
            <person name="Grigoriev I.V."/>
            <person name="Stajich J.E."/>
            <person name="Kennedy P.G."/>
        </authorList>
    </citation>
    <scope>NUCLEOTIDE SEQUENCE</scope>
    <source>
        <strain evidence="3">S12</strain>
    </source>
</reference>
<keyword evidence="3" id="KW-0808">Transferase</keyword>
<name>A0A9P7AA28_9AGAM</name>
<dbReference type="OrthoDB" id="277832at2759"/>
<dbReference type="SUPFAM" id="SSF55144">
    <property type="entry name" value="LigT-like"/>
    <property type="match status" value="1"/>
</dbReference>
<dbReference type="RefSeq" id="XP_041152697.1">
    <property type="nucleotide sequence ID" value="XM_041304562.1"/>
</dbReference>
<feature type="region of interest" description="Disordered" evidence="1">
    <location>
        <begin position="1"/>
        <end position="27"/>
    </location>
</feature>
<dbReference type="Gene3D" id="3.90.1140.10">
    <property type="entry name" value="Cyclic phosphodiesterase"/>
    <property type="match status" value="1"/>
</dbReference>
<evidence type="ECO:0000256" key="1">
    <source>
        <dbReference type="SAM" id="MobiDB-lite"/>
    </source>
</evidence>
<dbReference type="InterPro" id="IPR019510">
    <property type="entry name" value="AKAP7-like_phosphoesterase"/>
</dbReference>
<dbReference type="InterPro" id="IPR009097">
    <property type="entry name" value="Cyclic_Pdiesterase"/>
</dbReference>
<dbReference type="AlphaFoldDB" id="A0A9P7AA28"/>
<dbReference type="EMBL" id="JABBWE010000115">
    <property type="protein sequence ID" value="KAG1785212.1"/>
    <property type="molecule type" value="Genomic_DNA"/>
</dbReference>
<sequence length="263" mass="29138">MATKYTARASASTSRRGQFSSGTNRNSKLRPTHFISLPIGHHVQLQESVKSFTDGLLNCKPSLPGLDRGIVIAPRRLHLTLGVMTLENSPGSSGRTLEDAQALLCTLRTRVMELLNGHSLSIPITEMNIMNPDRGNADNAHVLWLGPSLDTEDARRLKSVSEFVNKAFSDAGFIQDRRPLKLHCTILNTSHRKPSRQPFSYNAILMSPFIREIVRTPLESHDFRDPVKVEFGTWSVDEIQICKMGSYGPEGEYVSCGCCSLAS</sequence>
<dbReference type="PANTHER" id="PTHR13360">
    <property type="entry name" value="ACTIVATING SIGNAL COINTEGRATOR 1 COMPLEX SUBUNIT 1"/>
    <property type="match status" value="1"/>
</dbReference>
<dbReference type="PANTHER" id="PTHR13360:SF1">
    <property type="entry name" value="ACTIVATING SIGNAL COINTEGRATOR 1 COMPLEX SUBUNIT 1"/>
    <property type="match status" value="1"/>
</dbReference>
<feature type="compositionally biased region" description="Polar residues" evidence="1">
    <location>
        <begin position="9"/>
        <end position="26"/>
    </location>
</feature>
<evidence type="ECO:0000313" key="4">
    <source>
        <dbReference type="Proteomes" id="UP000719766"/>
    </source>
</evidence>
<accession>A0A9P7AA28</accession>
<dbReference type="GeneID" id="64598326"/>
<gene>
    <name evidence="3" type="ORF">HD556DRAFT_1423731</name>
</gene>
<keyword evidence="4" id="KW-1185">Reference proteome</keyword>
<dbReference type="GO" id="GO:0006307">
    <property type="term" value="P:DNA alkylation repair"/>
    <property type="evidence" value="ECO:0007669"/>
    <property type="project" value="InterPro"/>
</dbReference>
<proteinExistence type="predicted"/>
<organism evidence="3 4">
    <name type="scientific">Suillus plorans</name>
    <dbReference type="NCBI Taxonomy" id="116603"/>
    <lineage>
        <taxon>Eukaryota</taxon>
        <taxon>Fungi</taxon>
        <taxon>Dikarya</taxon>
        <taxon>Basidiomycota</taxon>
        <taxon>Agaricomycotina</taxon>
        <taxon>Agaricomycetes</taxon>
        <taxon>Agaricomycetidae</taxon>
        <taxon>Boletales</taxon>
        <taxon>Suillineae</taxon>
        <taxon>Suillaceae</taxon>
        <taxon>Suillus</taxon>
    </lineage>
</organism>
<dbReference type="InterPro" id="IPR009210">
    <property type="entry name" value="ASCC1"/>
</dbReference>
<dbReference type="Proteomes" id="UP000719766">
    <property type="component" value="Unassembled WGS sequence"/>
</dbReference>
<dbReference type="Pfam" id="PF10469">
    <property type="entry name" value="AKAP7_NLS"/>
    <property type="match status" value="1"/>
</dbReference>
<evidence type="ECO:0000259" key="2">
    <source>
        <dbReference type="Pfam" id="PF10469"/>
    </source>
</evidence>
<dbReference type="GO" id="GO:0005634">
    <property type="term" value="C:nucleus"/>
    <property type="evidence" value="ECO:0007669"/>
    <property type="project" value="TreeGrafter"/>
</dbReference>
<dbReference type="GO" id="GO:0016301">
    <property type="term" value="F:kinase activity"/>
    <property type="evidence" value="ECO:0007669"/>
    <property type="project" value="UniProtKB-KW"/>
</dbReference>
<comment type="caution">
    <text evidence="3">The sequence shown here is derived from an EMBL/GenBank/DDBJ whole genome shotgun (WGS) entry which is preliminary data.</text>
</comment>
<keyword evidence="3" id="KW-0418">Kinase</keyword>
<dbReference type="GO" id="GO:0006355">
    <property type="term" value="P:regulation of DNA-templated transcription"/>
    <property type="evidence" value="ECO:0007669"/>
    <property type="project" value="TreeGrafter"/>
</dbReference>
<feature type="domain" description="A-kinase anchor protein 7-like phosphoesterase" evidence="2">
    <location>
        <begin position="31"/>
        <end position="259"/>
    </location>
</feature>
<evidence type="ECO:0000313" key="3">
    <source>
        <dbReference type="EMBL" id="KAG1785212.1"/>
    </source>
</evidence>
<protein>
    <submittedName>
        <fullName evidence="3">Kinase A anchor protein</fullName>
    </submittedName>
</protein>